<dbReference type="EMBL" id="BMUU01000003">
    <property type="protein sequence ID" value="GGY30880.1"/>
    <property type="molecule type" value="Genomic_DNA"/>
</dbReference>
<protein>
    <submittedName>
        <fullName evidence="1">Uncharacterized protein</fullName>
    </submittedName>
</protein>
<proteinExistence type="predicted"/>
<keyword evidence="2" id="KW-1185">Reference proteome</keyword>
<accession>A0ABQ3A383</accession>
<comment type="caution">
    <text evidence="1">The sequence shown here is derived from an EMBL/GenBank/DDBJ whole genome shotgun (WGS) entry which is preliminary data.</text>
</comment>
<sequence length="88" mass="9479">MRGRALVQGHQLVRLGARETAASVQEVFEAVPLRTVGGHEDVEVHVLLLLQALGTYGLYYCGALRASLADCEVQGVWKTVVCEGWGIG</sequence>
<evidence type="ECO:0000313" key="1">
    <source>
        <dbReference type="EMBL" id="GGY30880.1"/>
    </source>
</evidence>
<organism evidence="1 2">
    <name type="scientific">Streptomyces xanthochromogenes</name>
    <dbReference type="NCBI Taxonomy" id="67384"/>
    <lineage>
        <taxon>Bacteria</taxon>
        <taxon>Bacillati</taxon>
        <taxon>Actinomycetota</taxon>
        <taxon>Actinomycetes</taxon>
        <taxon>Kitasatosporales</taxon>
        <taxon>Streptomycetaceae</taxon>
        <taxon>Streptomyces</taxon>
    </lineage>
</organism>
<reference evidence="2" key="1">
    <citation type="journal article" date="2019" name="Int. J. Syst. Evol. Microbiol.">
        <title>The Global Catalogue of Microorganisms (GCM) 10K type strain sequencing project: providing services to taxonomists for standard genome sequencing and annotation.</title>
        <authorList>
            <consortium name="The Broad Institute Genomics Platform"/>
            <consortium name="The Broad Institute Genome Sequencing Center for Infectious Disease"/>
            <person name="Wu L."/>
            <person name="Ma J."/>
        </authorList>
    </citation>
    <scope>NUCLEOTIDE SEQUENCE [LARGE SCALE GENOMIC DNA]</scope>
    <source>
        <strain evidence="2">JCM 4594</strain>
    </source>
</reference>
<name>A0ABQ3A383_9ACTN</name>
<gene>
    <name evidence="1" type="ORF">GCM10010326_26270</name>
</gene>
<dbReference type="Proteomes" id="UP000600946">
    <property type="component" value="Unassembled WGS sequence"/>
</dbReference>
<evidence type="ECO:0000313" key="2">
    <source>
        <dbReference type="Proteomes" id="UP000600946"/>
    </source>
</evidence>